<evidence type="ECO:0000256" key="3">
    <source>
        <dbReference type="ARBA" id="ARBA00013109"/>
    </source>
</evidence>
<keyword evidence="4 9" id="KW-0456">Lyase</keyword>
<dbReference type="EC" id="4.2.1.75" evidence="3 9"/>
<dbReference type="GO" id="GO:0006782">
    <property type="term" value="P:protoporphyrinogen IX biosynthetic process"/>
    <property type="evidence" value="ECO:0007669"/>
    <property type="project" value="UniProtKB-UniRule"/>
</dbReference>
<keyword evidence="5 9" id="KW-0627">Porphyrin biosynthesis</keyword>
<dbReference type="EMBL" id="FRCA01000011">
    <property type="protein sequence ID" value="SHM70325.1"/>
    <property type="molecule type" value="Genomic_DNA"/>
</dbReference>
<evidence type="ECO:0000256" key="7">
    <source>
        <dbReference type="ARBA" id="ARBA00040167"/>
    </source>
</evidence>
<accession>A0A1M7KYG7</accession>
<dbReference type="RefSeq" id="WP_073436649.1">
    <property type="nucleotide sequence ID" value="NZ_BJXU01000024.1"/>
</dbReference>
<evidence type="ECO:0000256" key="4">
    <source>
        <dbReference type="ARBA" id="ARBA00023239"/>
    </source>
</evidence>
<dbReference type="InterPro" id="IPR039793">
    <property type="entry name" value="UROS/Hem4"/>
</dbReference>
<evidence type="ECO:0000256" key="1">
    <source>
        <dbReference type="ARBA" id="ARBA00004772"/>
    </source>
</evidence>
<comment type="pathway">
    <text evidence="1 9">Porphyrin-containing compound metabolism; protoporphyrin-IX biosynthesis; coproporphyrinogen-III from 5-aminolevulinate: step 3/4.</text>
</comment>
<comment type="similarity">
    <text evidence="2 9">Belongs to the uroporphyrinogen-III synthase family.</text>
</comment>
<evidence type="ECO:0000256" key="6">
    <source>
        <dbReference type="ARBA" id="ARBA00037589"/>
    </source>
</evidence>
<evidence type="ECO:0000313" key="11">
    <source>
        <dbReference type="EMBL" id="SHM70325.1"/>
    </source>
</evidence>
<evidence type="ECO:0000313" key="12">
    <source>
        <dbReference type="Proteomes" id="UP000184123"/>
    </source>
</evidence>
<dbReference type="PANTHER" id="PTHR38042">
    <property type="entry name" value="UROPORPHYRINOGEN-III SYNTHASE, CHLOROPLASTIC"/>
    <property type="match status" value="1"/>
</dbReference>
<dbReference type="GO" id="GO:0006780">
    <property type="term" value="P:uroporphyrinogen III biosynthetic process"/>
    <property type="evidence" value="ECO:0007669"/>
    <property type="project" value="UniProtKB-UniRule"/>
</dbReference>
<comment type="catalytic activity">
    <reaction evidence="8 9">
        <text>hydroxymethylbilane = uroporphyrinogen III + H2O</text>
        <dbReference type="Rhea" id="RHEA:18965"/>
        <dbReference type="ChEBI" id="CHEBI:15377"/>
        <dbReference type="ChEBI" id="CHEBI:57308"/>
        <dbReference type="ChEBI" id="CHEBI:57845"/>
        <dbReference type="EC" id="4.2.1.75"/>
    </reaction>
</comment>
<dbReference type="SUPFAM" id="SSF69618">
    <property type="entry name" value="HemD-like"/>
    <property type="match status" value="1"/>
</dbReference>
<feature type="domain" description="Tetrapyrrole biosynthesis uroporphyrinogen III synthase" evidence="10">
    <location>
        <begin position="16"/>
        <end position="241"/>
    </location>
</feature>
<dbReference type="GO" id="GO:0004852">
    <property type="term" value="F:uroporphyrinogen-III synthase activity"/>
    <property type="evidence" value="ECO:0007669"/>
    <property type="project" value="UniProtKB-UniRule"/>
</dbReference>
<evidence type="ECO:0000256" key="2">
    <source>
        <dbReference type="ARBA" id="ARBA00008133"/>
    </source>
</evidence>
<dbReference type="CDD" id="cd06578">
    <property type="entry name" value="HemD"/>
    <property type="match status" value="1"/>
</dbReference>
<dbReference type="OrthoDB" id="9787650at2"/>
<dbReference type="Pfam" id="PF02602">
    <property type="entry name" value="HEM4"/>
    <property type="match status" value="1"/>
</dbReference>
<dbReference type="InterPro" id="IPR036108">
    <property type="entry name" value="4pyrrol_syn_uPrphyn_synt_sf"/>
</dbReference>
<evidence type="ECO:0000256" key="5">
    <source>
        <dbReference type="ARBA" id="ARBA00023244"/>
    </source>
</evidence>
<reference evidence="11 12" key="1">
    <citation type="submission" date="2016-11" db="EMBL/GenBank/DDBJ databases">
        <authorList>
            <person name="Jaros S."/>
            <person name="Januszkiewicz K."/>
            <person name="Wedrychowicz H."/>
        </authorList>
    </citation>
    <scope>NUCLEOTIDE SEQUENCE [LARGE SCALE GENOMIC DNA]</scope>
    <source>
        <strain evidence="11 12">DSM 4740</strain>
    </source>
</reference>
<protein>
    <recommendedName>
        <fullName evidence="7 9">Uroporphyrinogen-III synthase</fullName>
        <ecNumber evidence="3 9">4.2.1.75</ecNumber>
    </recommendedName>
</protein>
<dbReference type="UniPathway" id="UPA00251">
    <property type="reaction ID" value="UER00320"/>
</dbReference>
<evidence type="ECO:0000256" key="8">
    <source>
        <dbReference type="ARBA" id="ARBA00048617"/>
    </source>
</evidence>
<dbReference type="AlphaFoldDB" id="A0A1M7KYG7"/>
<evidence type="ECO:0000259" key="10">
    <source>
        <dbReference type="Pfam" id="PF02602"/>
    </source>
</evidence>
<comment type="function">
    <text evidence="6 9">Catalyzes cyclization of the linear tetrapyrrole, hydroxymethylbilane, to the macrocyclic uroporphyrinogen III.</text>
</comment>
<dbReference type="InterPro" id="IPR003754">
    <property type="entry name" value="4pyrrol_synth_uPrphyn_synth"/>
</dbReference>
<dbReference type="Gene3D" id="3.40.50.10090">
    <property type="match status" value="2"/>
</dbReference>
<dbReference type="PANTHER" id="PTHR38042:SF1">
    <property type="entry name" value="UROPORPHYRINOGEN-III SYNTHASE, CHLOROPLASTIC"/>
    <property type="match status" value="1"/>
</dbReference>
<proteinExistence type="inferred from homology"/>
<dbReference type="Proteomes" id="UP000184123">
    <property type="component" value="Unassembled WGS sequence"/>
</dbReference>
<evidence type="ECO:0000256" key="9">
    <source>
        <dbReference type="RuleBase" id="RU366031"/>
    </source>
</evidence>
<name>A0A1M7KYG7_9GAMM</name>
<dbReference type="STRING" id="44933.SAMN05660971_03655"/>
<sequence>MSAPVLITRPGMRARALADAIESRGLPVVQLELMAHEDVPETAQMRAIWLDIDHFHKVVVISPTAAEHLIAVLDRYWPQLPQGLNLYAVGSATASVLHQALGVRVRVPSPGAGEETSEALLELGSLRQLAHQRVLLVAGEGGRSLLGDSLAQRGATVTRVEVYRRRLLTPSSEAKAMLDQAHYRALVVSSGEILEHLARWCSQTAFDQPLVVSSQRLARLAEKLGFRVPVVASGATPAALAAAVARASDPKDAE</sequence>
<organism evidence="11 12">
    <name type="scientific">Halomonas cupida</name>
    <dbReference type="NCBI Taxonomy" id="44933"/>
    <lineage>
        <taxon>Bacteria</taxon>
        <taxon>Pseudomonadati</taxon>
        <taxon>Pseudomonadota</taxon>
        <taxon>Gammaproteobacteria</taxon>
        <taxon>Oceanospirillales</taxon>
        <taxon>Halomonadaceae</taxon>
        <taxon>Halomonas</taxon>
    </lineage>
</organism>
<gene>
    <name evidence="11" type="ORF">SAMN05660971_03655</name>
</gene>